<dbReference type="InterPro" id="IPR005518">
    <property type="entry name" value="Remorin_N"/>
</dbReference>
<organism evidence="6 7">
    <name type="scientific">Nyssa sinensis</name>
    <dbReference type="NCBI Taxonomy" id="561372"/>
    <lineage>
        <taxon>Eukaryota</taxon>
        <taxon>Viridiplantae</taxon>
        <taxon>Streptophyta</taxon>
        <taxon>Embryophyta</taxon>
        <taxon>Tracheophyta</taxon>
        <taxon>Spermatophyta</taxon>
        <taxon>Magnoliopsida</taxon>
        <taxon>eudicotyledons</taxon>
        <taxon>Gunneridae</taxon>
        <taxon>Pentapetalae</taxon>
        <taxon>asterids</taxon>
        <taxon>Cornales</taxon>
        <taxon>Nyssaceae</taxon>
        <taxon>Nyssa</taxon>
    </lineage>
</organism>
<accession>A0A5J5ARM6</accession>
<keyword evidence="2" id="KW-0175">Coiled coil</keyword>
<feature type="region of interest" description="Disordered" evidence="3">
    <location>
        <begin position="1"/>
        <end position="59"/>
    </location>
</feature>
<evidence type="ECO:0000256" key="3">
    <source>
        <dbReference type="SAM" id="MobiDB-lite"/>
    </source>
</evidence>
<feature type="domain" description="Remorin N-terminal" evidence="5">
    <location>
        <begin position="30"/>
        <end position="89"/>
    </location>
</feature>
<feature type="compositionally biased region" description="Basic and acidic residues" evidence="3">
    <location>
        <begin position="1"/>
        <end position="11"/>
    </location>
</feature>
<gene>
    <name evidence="6" type="ORF">F0562_031252</name>
</gene>
<name>A0A5J5ARM6_9ASTE</name>
<dbReference type="EMBL" id="CM018041">
    <property type="protein sequence ID" value="KAA8533735.1"/>
    <property type="molecule type" value="Genomic_DNA"/>
</dbReference>
<dbReference type="InterPro" id="IPR005516">
    <property type="entry name" value="Remorin_C"/>
</dbReference>
<evidence type="ECO:0000256" key="2">
    <source>
        <dbReference type="SAM" id="Coils"/>
    </source>
</evidence>
<dbReference type="OrthoDB" id="684343at2759"/>
<feature type="domain" description="Remorin C-terminal" evidence="4">
    <location>
        <begin position="93"/>
        <end position="198"/>
    </location>
</feature>
<keyword evidence="7" id="KW-1185">Reference proteome</keyword>
<dbReference type="AlphaFoldDB" id="A0A5J5ARM6"/>
<evidence type="ECO:0000256" key="1">
    <source>
        <dbReference type="ARBA" id="ARBA00005711"/>
    </source>
</evidence>
<feature type="compositionally biased region" description="Basic and acidic residues" evidence="3">
    <location>
        <begin position="27"/>
        <end position="37"/>
    </location>
</feature>
<dbReference type="Pfam" id="PF03766">
    <property type="entry name" value="Remorin_N"/>
    <property type="match status" value="1"/>
</dbReference>
<evidence type="ECO:0008006" key="8">
    <source>
        <dbReference type="Google" id="ProtNLM"/>
    </source>
</evidence>
<evidence type="ECO:0000313" key="6">
    <source>
        <dbReference type="EMBL" id="KAA8533735.1"/>
    </source>
</evidence>
<feature type="coiled-coil region" evidence="2">
    <location>
        <begin position="128"/>
        <end position="159"/>
    </location>
</feature>
<evidence type="ECO:0000313" key="7">
    <source>
        <dbReference type="Proteomes" id="UP000325577"/>
    </source>
</evidence>
<dbReference type="PANTHER" id="PTHR31775">
    <property type="entry name" value="OS02G0117200 PROTEIN"/>
    <property type="match status" value="1"/>
</dbReference>
<dbReference type="PANTHER" id="PTHR31775:SF5">
    <property type="entry name" value="REMORIN 1.4"/>
    <property type="match status" value="1"/>
</dbReference>
<protein>
    <recommendedName>
        <fullName evidence="8">Remorin C-terminal domain-containing protein</fullName>
    </recommendedName>
</protein>
<reference evidence="6 7" key="1">
    <citation type="submission" date="2019-09" db="EMBL/GenBank/DDBJ databases">
        <title>A chromosome-level genome assembly of the Chinese tupelo Nyssa sinensis.</title>
        <authorList>
            <person name="Yang X."/>
            <person name="Kang M."/>
            <person name="Yang Y."/>
            <person name="Xiong H."/>
            <person name="Wang M."/>
            <person name="Zhang Z."/>
            <person name="Wang Z."/>
            <person name="Wu H."/>
            <person name="Ma T."/>
            <person name="Liu J."/>
            <person name="Xi Z."/>
        </authorList>
    </citation>
    <scope>NUCLEOTIDE SEQUENCE [LARGE SCALE GENOMIC DNA]</scope>
    <source>
        <strain evidence="6">J267</strain>
        <tissue evidence="6">Leaf</tissue>
    </source>
</reference>
<proteinExistence type="inferred from homology"/>
<sequence length="203" mass="22459">MAEEELKKLESESPSEPPLAPTPELIDAPKEVAEEKSVIPAPPPAEEPPPVEEKPDESKTLAVVEKVPDAGEGKSVEGSINRDAVLERVATEKRMSLIKAWEESEKSKVENKAQKKLSAVGAWEHSREATVEAELKKIEEKLEKEKAEYVEKMKNKVALIHKAAAEKRAMIEAKRGEDLLKAEEMAAKYRATGSAPKKLLGWF</sequence>
<comment type="similarity">
    <text evidence="1">Belongs to the remorin family.</text>
</comment>
<evidence type="ECO:0000259" key="5">
    <source>
        <dbReference type="Pfam" id="PF03766"/>
    </source>
</evidence>
<dbReference type="Pfam" id="PF03763">
    <property type="entry name" value="Remorin_C"/>
    <property type="match status" value="1"/>
</dbReference>
<evidence type="ECO:0000259" key="4">
    <source>
        <dbReference type="Pfam" id="PF03763"/>
    </source>
</evidence>
<dbReference type="Proteomes" id="UP000325577">
    <property type="component" value="Linkage Group LG18"/>
</dbReference>